<dbReference type="InterPro" id="IPR003673">
    <property type="entry name" value="CoA-Trfase_fam_III"/>
</dbReference>
<protein>
    <submittedName>
        <fullName evidence="2">CoA transferase</fullName>
    </submittedName>
</protein>
<sequence>MTDTAPSLGPLRGLRVVEIAALGSAPFAAMMLADAGAEVLRINRPGQHTDDPGILGRGRTALSLDLKDLHDRDRALEAIDHADVLIEGFRPGVMERLGLGPGTCLNRNPALIYARMTGWGQDGPLAATAGHDINYLALTGALRSIARQGEVPVPPLNLVGDYGGGGMLLVTGILAALYERVSSGTGQVVDAAMIDGTSLLMSGIWNRKATGNWSGEPGTNSIDGGSHFYNVYRTADDAFMAVGSIEPQFYQRLLLGLGLADADLPAQHDRAQWPAMKDLFARIFRMKTRAEWTLVFAELDACVSPVLALDEAVTDPHMQFRNTLVRGDRVEPAPAPRYSRTPGTAGGRGENTEPAETLMTRWASTVRAAPETIRTGQH</sequence>
<dbReference type="Pfam" id="PF02515">
    <property type="entry name" value="CoA_transf_3"/>
    <property type="match status" value="1"/>
</dbReference>
<dbReference type="Proteomes" id="UP001163947">
    <property type="component" value="Chromosome"/>
</dbReference>
<accession>A0AA46NVG1</accession>
<dbReference type="GeneID" id="83618905"/>
<dbReference type="InterPro" id="IPR023606">
    <property type="entry name" value="CoA-Trfase_III_dom_1_sf"/>
</dbReference>
<dbReference type="AlphaFoldDB" id="A0AA46NVG1"/>
<dbReference type="RefSeq" id="WP_102799427.1">
    <property type="nucleotide sequence ID" value="NZ_CP106982.1"/>
</dbReference>
<dbReference type="GO" id="GO:0016740">
    <property type="term" value="F:transferase activity"/>
    <property type="evidence" value="ECO:0007669"/>
    <property type="project" value="UniProtKB-KW"/>
</dbReference>
<reference evidence="2" key="1">
    <citation type="submission" date="2022-09" db="EMBL/GenBank/DDBJ databases">
        <title>The genome sequence of Rhodococcus aetherivorans N1.</title>
        <authorList>
            <person name="Jiang W."/>
        </authorList>
    </citation>
    <scope>NUCLEOTIDE SEQUENCE</scope>
    <source>
        <strain evidence="2">N1</strain>
    </source>
</reference>
<feature type="region of interest" description="Disordered" evidence="1">
    <location>
        <begin position="329"/>
        <end position="355"/>
    </location>
</feature>
<dbReference type="EMBL" id="CP106982">
    <property type="protein sequence ID" value="UYF94343.1"/>
    <property type="molecule type" value="Genomic_DNA"/>
</dbReference>
<organism evidence="2 3">
    <name type="scientific">Rhodococcus aetherivorans</name>
    <dbReference type="NCBI Taxonomy" id="191292"/>
    <lineage>
        <taxon>Bacteria</taxon>
        <taxon>Bacillati</taxon>
        <taxon>Actinomycetota</taxon>
        <taxon>Actinomycetes</taxon>
        <taxon>Mycobacteriales</taxon>
        <taxon>Nocardiaceae</taxon>
        <taxon>Rhodococcus</taxon>
    </lineage>
</organism>
<dbReference type="PANTHER" id="PTHR48228">
    <property type="entry name" value="SUCCINYL-COA--D-CITRAMALATE COA-TRANSFERASE"/>
    <property type="match status" value="1"/>
</dbReference>
<name>A0AA46NVG1_9NOCA</name>
<proteinExistence type="predicted"/>
<keyword evidence="2" id="KW-0808">Transferase</keyword>
<evidence type="ECO:0000256" key="1">
    <source>
        <dbReference type="SAM" id="MobiDB-lite"/>
    </source>
</evidence>
<dbReference type="InterPro" id="IPR044855">
    <property type="entry name" value="CoA-Trfase_III_dom3_sf"/>
</dbReference>
<dbReference type="Gene3D" id="3.30.1540.10">
    <property type="entry name" value="formyl-coa transferase, domain 3"/>
    <property type="match status" value="1"/>
</dbReference>
<dbReference type="InterPro" id="IPR050509">
    <property type="entry name" value="CoA-transferase_III"/>
</dbReference>
<dbReference type="SUPFAM" id="SSF89796">
    <property type="entry name" value="CoA-transferase family III (CaiB/BaiF)"/>
    <property type="match status" value="1"/>
</dbReference>
<dbReference type="PANTHER" id="PTHR48228:SF5">
    <property type="entry name" value="ALPHA-METHYLACYL-COA RACEMASE"/>
    <property type="match status" value="1"/>
</dbReference>
<evidence type="ECO:0000313" key="3">
    <source>
        <dbReference type="Proteomes" id="UP001163947"/>
    </source>
</evidence>
<evidence type="ECO:0000313" key="2">
    <source>
        <dbReference type="EMBL" id="UYF94343.1"/>
    </source>
</evidence>
<dbReference type="Gene3D" id="3.40.50.10540">
    <property type="entry name" value="Crotonobetainyl-coa:carnitine coa-transferase, domain 1"/>
    <property type="match status" value="1"/>
</dbReference>
<gene>
    <name evidence="2" type="ORF">OCS65_00765</name>
</gene>